<dbReference type="NCBIfam" id="NF033179">
    <property type="entry name" value="TnsA_like_Actin"/>
    <property type="match status" value="1"/>
</dbReference>
<evidence type="ECO:0000313" key="2">
    <source>
        <dbReference type="Proteomes" id="UP000021210"/>
    </source>
</evidence>
<dbReference type="AlphaFoldDB" id="A0A829QLD6"/>
<keyword evidence="1" id="KW-0378">Hydrolase</keyword>
<reference evidence="1 2" key="1">
    <citation type="submission" date="2013-12" db="EMBL/GenBank/DDBJ databases">
        <authorList>
            <person name="Zelazny A."/>
            <person name="Olivier K."/>
            <person name="Holland S."/>
            <person name="Lenaerts A."/>
            <person name="Ordway D."/>
            <person name="DeGroote M.A."/>
            <person name="Parker T."/>
            <person name="Sizemore C."/>
            <person name="Tallon L.J."/>
            <person name="Sadzewicz L.K."/>
            <person name="Sengamalay N."/>
            <person name="Fraser C.M."/>
            <person name="Hine E."/>
            <person name="Shefchek K.A."/>
            <person name="Das S.P."/>
            <person name="Tettelin H."/>
        </authorList>
    </citation>
    <scope>NUCLEOTIDE SEQUENCE [LARGE SCALE GENOMIC DNA]</scope>
    <source>
        <strain evidence="1 2">1948</strain>
    </source>
</reference>
<protein>
    <submittedName>
        <fullName evidence="1">Putative tnsA endonuclease N terminal domain-containing protein</fullName>
    </submittedName>
</protein>
<proteinExistence type="predicted"/>
<keyword evidence="1" id="KW-0540">Nuclease</keyword>
<dbReference type="Proteomes" id="UP000021210">
    <property type="component" value="Unassembled WGS sequence"/>
</dbReference>
<dbReference type="EMBL" id="JAOH01000002">
    <property type="protein sequence ID" value="EUA63685.1"/>
    <property type="molecule type" value="Genomic_DNA"/>
</dbReference>
<keyword evidence="1" id="KW-0255">Endonuclease</keyword>
<gene>
    <name evidence="1" type="ORF">I542_3842</name>
</gene>
<dbReference type="InterPro" id="IPR048000">
    <property type="entry name" value="TnsA-like"/>
</dbReference>
<evidence type="ECO:0000313" key="1">
    <source>
        <dbReference type="EMBL" id="EUA63685.1"/>
    </source>
</evidence>
<accession>A0A829QLD6</accession>
<comment type="caution">
    <text evidence="1">The sequence shown here is derived from an EMBL/GenBank/DDBJ whole genome shotgun (WGS) entry which is preliminary data.</text>
</comment>
<organism evidence="1 2">
    <name type="scientific">Mycobacteroides abscessus 1948</name>
    <dbReference type="NCBI Taxonomy" id="1299323"/>
    <lineage>
        <taxon>Bacteria</taxon>
        <taxon>Bacillati</taxon>
        <taxon>Actinomycetota</taxon>
        <taxon>Actinomycetes</taxon>
        <taxon>Mycobacteriales</taxon>
        <taxon>Mycobacteriaceae</taxon>
        <taxon>Mycobacteroides</taxon>
        <taxon>Mycobacteroides abscessus</taxon>
    </lineage>
</organism>
<name>A0A829QLD6_9MYCO</name>
<dbReference type="GO" id="GO:0004519">
    <property type="term" value="F:endonuclease activity"/>
    <property type="evidence" value="ECO:0007669"/>
    <property type="project" value="UniProtKB-KW"/>
</dbReference>
<sequence length="252" mass="28528">MTSMVSYRYTGLGEPQWSSARVSVRASGGEIVESAASDVHSSMWDKAEPWRTFRWHRGQKHYSGCYWSTTESGFVVYESRLELAHLVRADFDPSVRRIVAQPFLVQIALDSKCRRHVPDYLLFTGDGLVIVDVKPRELLEKPKIAYTLAWMRDVGARMGCSFEVQSEPPAMERLNLRFVAGFRRSESVSAQVLEELRGCNLDGLTIGQAVSCVQHPPPRVRAALLHMVWRHELLIDLGRPMTSQTLITRVAP</sequence>